<dbReference type="EMBL" id="JBBXMP010000414">
    <property type="protein sequence ID" value="KAL0057891.1"/>
    <property type="molecule type" value="Genomic_DNA"/>
</dbReference>
<dbReference type="InterPro" id="IPR004045">
    <property type="entry name" value="Glutathione_S-Trfase_N"/>
</dbReference>
<evidence type="ECO:0000313" key="6">
    <source>
        <dbReference type="Proteomes" id="UP001437256"/>
    </source>
</evidence>
<dbReference type="Gene3D" id="1.20.1050.10">
    <property type="match status" value="1"/>
</dbReference>
<dbReference type="Proteomes" id="UP001437256">
    <property type="component" value="Unassembled WGS sequence"/>
</dbReference>
<dbReference type="InterPro" id="IPR010987">
    <property type="entry name" value="Glutathione-S-Trfase_C-like"/>
</dbReference>
<dbReference type="SFLD" id="SFLDG00358">
    <property type="entry name" value="Main_(cytGST)"/>
    <property type="match status" value="1"/>
</dbReference>
<proteinExistence type="inferred from homology"/>
<dbReference type="InterPro" id="IPR036249">
    <property type="entry name" value="Thioredoxin-like_sf"/>
</dbReference>
<organism evidence="5 6">
    <name type="scientific">Marasmius tenuissimus</name>
    <dbReference type="NCBI Taxonomy" id="585030"/>
    <lineage>
        <taxon>Eukaryota</taxon>
        <taxon>Fungi</taxon>
        <taxon>Dikarya</taxon>
        <taxon>Basidiomycota</taxon>
        <taxon>Agaricomycotina</taxon>
        <taxon>Agaricomycetes</taxon>
        <taxon>Agaricomycetidae</taxon>
        <taxon>Agaricales</taxon>
        <taxon>Marasmiineae</taxon>
        <taxon>Marasmiaceae</taxon>
        <taxon>Marasmius</taxon>
    </lineage>
</organism>
<dbReference type="SUPFAM" id="SSF47616">
    <property type="entry name" value="GST C-terminal domain-like"/>
    <property type="match status" value="1"/>
</dbReference>
<name>A0ABR2Z8A6_9AGAR</name>
<dbReference type="SFLD" id="SFLDS00019">
    <property type="entry name" value="Glutathione_Transferase_(cytos"/>
    <property type="match status" value="1"/>
</dbReference>
<dbReference type="InterPro" id="IPR004046">
    <property type="entry name" value="GST_C"/>
</dbReference>
<evidence type="ECO:0000256" key="2">
    <source>
        <dbReference type="RuleBase" id="RU003494"/>
    </source>
</evidence>
<evidence type="ECO:0000259" key="3">
    <source>
        <dbReference type="PROSITE" id="PS50404"/>
    </source>
</evidence>
<comment type="caution">
    <text evidence="5">The sequence shown here is derived from an EMBL/GenBank/DDBJ whole genome shotgun (WGS) entry which is preliminary data.</text>
</comment>
<dbReference type="PANTHER" id="PTHR44051">
    <property type="entry name" value="GLUTATHIONE S-TRANSFERASE-RELATED"/>
    <property type="match status" value="1"/>
</dbReference>
<keyword evidence="6" id="KW-1185">Reference proteome</keyword>
<dbReference type="EC" id="2.5.1.18" evidence="5"/>
<comment type="similarity">
    <text evidence="1 2">Belongs to the GST superfamily.</text>
</comment>
<dbReference type="SUPFAM" id="SSF52833">
    <property type="entry name" value="Thioredoxin-like"/>
    <property type="match status" value="1"/>
</dbReference>
<protein>
    <submittedName>
        <fullName evidence="5">Glutathione S-transferase 2</fullName>
        <ecNumber evidence="5">2.5.1.18</ecNumber>
    </submittedName>
</protein>
<dbReference type="InterPro" id="IPR040079">
    <property type="entry name" value="Glutathione_S-Trfase"/>
</dbReference>
<accession>A0ABR2Z8A6</accession>
<keyword evidence="5" id="KW-0808">Transferase</keyword>
<dbReference type="InterPro" id="IPR036282">
    <property type="entry name" value="Glutathione-S-Trfase_C_sf"/>
</dbReference>
<evidence type="ECO:0000313" key="5">
    <source>
        <dbReference type="EMBL" id="KAL0057891.1"/>
    </source>
</evidence>
<dbReference type="Pfam" id="PF02798">
    <property type="entry name" value="GST_N"/>
    <property type="match status" value="1"/>
</dbReference>
<dbReference type="PANTHER" id="PTHR44051:SF8">
    <property type="entry name" value="GLUTATHIONE S-TRANSFERASE GSTA"/>
    <property type="match status" value="1"/>
</dbReference>
<dbReference type="SFLD" id="SFLDG01151">
    <property type="entry name" value="Main.2:_Nu-like"/>
    <property type="match status" value="1"/>
</dbReference>
<dbReference type="PROSITE" id="PS50404">
    <property type="entry name" value="GST_NTER"/>
    <property type="match status" value="1"/>
</dbReference>
<evidence type="ECO:0000256" key="1">
    <source>
        <dbReference type="ARBA" id="ARBA00007409"/>
    </source>
</evidence>
<feature type="domain" description="GST C-terminal" evidence="4">
    <location>
        <begin position="111"/>
        <end position="228"/>
    </location>
</feature>
<dbReference type="Gene3D" id="3.40.30.10">
    <property type="entry name" value="Glutaredoxin"/>
    <property type="match status" value="1"/>
</dbReference>
<feature type="domain" description="GST N-terminal" evidence="3">
    <location>
        <begin position="7"/>
        <end position="102"/>
    </location>
</feature>
<dbReference type="Pfam" id="PF00043">
    <property type="entry name" value="GST_C"/>
    <property type="match status" value="1"/>
</dbReference>
<evidence type="ECO:0000259" key="4">
    <source>
        <dbReference type="PROSITE" id="PS50405"/>
    </source>
</evidence>
<gene>
    <name evidence="5" type="primary">GST2_5</name>
    <name evidence="5" type="ORF">AAF712_015452</name>
</gene>
<dbReference type="PROSITE" id="PS50405">
    <property type="entry name" value="GST_CTER"/>
    <property type="match status" value="1"/>
</dbReference>
<dbReference type="CDD" id="cd03048">
    <property type="entry name" value="GST_N_Ure2p_like"/>
    <property type="match status" value="1"/>
</dbReference>
<dbReference type="GO" id="GO:0004364">
    <property type="term" value="F:glutathione transferase activity"/>
    <property type="evidence" value="ECO:0007669"/>
    <property type="project" value="UniProtKB-EC"/>
</dbReference>
<reference evidence="5 6" key="1">
    <citation type="submission" date="2024-05" db="EMBL/GenBank/DDBJ databases">
        <title>A draft genome resource for the thread blight pathogen Marasmius tenuissimus strain MS-2.</title>
        <authorList>
            <person name="Yulfo-Soto G.E."/>
            <person name="Baruah I.K."/>
            <person name="Amoako-Attah I."/>
            <person name="Bukari Y."/>
            <person name="Meinhardt L.W."/>
            <person name="Bailey B.A."/>
            <person name="Cohen S.P."/>
        </authorList>
    </citation>
    <scope>NUCLEOTIDE SEQUENCE [LARGE SCALE GENOMIC DNA]</scope>
    <source>
        <strain evidence="5 6">MS-2</strain>
    </source>
</reference>
<sequence length="228" mass="25666">MSSSSSESKITLYTAGTPNGHPISILLEELGVPYNPIKLSLADADRGKVEQHVKADWFLKLNPNGRIPTITHHEAGGKDGDFNVFETSAILLYLQAEFDKENKFGFDPKTNPREYSEVLQWLFFAHGGVGPMLGQAGHFLRHTEKIPYAIDRYVNEGKRLLSVLEGHLSKHDYLAGGKYTVADIKTHPWIRLVHYFEIDLAKEYPKVKAWVDRIDAREAVQKGLKVPA</sequence>